<dbReference type="PANTHER" id="PTHR30347">
    <property type="entry name" value="POTASSIUM CHANNEL RELATED"/>
    <property type="match status" value="1"/>
</dbReference>
<keyword evidence="3" id="KW-1003">Cell membrane</keyword>
<keyword evidence="5 7" id="KW-1133">Transmembrane helix</keyword>
<keyword evidence="6 7" id="KW-0472">Membrane</keyword>
<evidence type="ECO:0000256" key="5">
    <source>
        <dbReference type="ARBA" id="ARBA00022989"/>
    </source>
</evidence>
<dbReference type="PANTHER" id="PTHR30347:SF1">
    <property type="entry name" value="MECHANOSENSITIVE CHANNEL MSCK"/>
    <property type="match status" value="1"/>
</dbReference>
<dbReference type="Gene3D" id="1.10.287.1260">
    <property type="match status" value="1"/>
</dbReference>
<evidence type="ECO:0000313" key="11">
    <source>
        <dbReference type="Proteomes" id="UP000617634"/>
    </source>
</evidence>
<evidence type="ECO:0000259" key="9">
    <source>
        <dbReference type="Pfam" id="PF21082"/>
    </source>
</evidence>
<dbReference type="Proteomes" id="UP000617634">
    <property type="component" value="Unassembled WGS sequence"/>
</dbReference>
<dbReference type="Gene3D" id="3.30.70.100">
    <property type="match status" value="1"/>
</dbReference>
<evidence type="ECO:0000256" key="4">
    <source>
        <dbReference type="ARBA" id="ARBA00022692"/>
    </source>
</evidence>
<dbReference type="SUPFAM" id="SSF82689">
    <property type="entry name" value="Mechanosensitive channel protein MscS (YggB), C-terminal domain"/>
    <property type="match status" value="1"/>
</dbReference>
<comment type="subcellular location">
    <subcellularLocation>
        <location evidence="1">Cell membrane</location>
        <topology evidence="1">Multi-pass membrane protein</topology>
    </subcellularLocation>
</comment>
<evidence type="ECO:0000256" key="1">
    <source>
        <dbReference type="ARBA" id="ARBA00004651"/>
    </source>
</evidence>
<comment type="caution">
    <text evidence="10">The sequence shown here is derived from an EMBL/GenBank/DDBJ whole genome shotgun (WGS) entry which is preliminary data.</text>
</comment>
<dbReference type="InterPro" id="IPR006686">
    <property type="entry name" value="MscS_channel_CS"/>
</dbReference>
<organism evidence="10 11">
    <name type="scientific">Novosphingobium aureum</name>
    <dbReference type="NCBI Taxonomy" id="2792964"/>
    <lineage>
        <taxon>Bacteria</taxon>
        <taxon>Pseudomonadati</taxon>
        <taxon>Pseudomonadota</taxon>
        <taxon>Alphaproteobacteria</taxon>
        <taxon>Sphingomonadales</taxon>
        <taxon>Sphingomonadaceae</taxon>
        <taxon>Novosphingobium</taxon>
    </lineage>
</organism>
<proteinExistence type="inferred from homology"/>
<dbReference type="InterPro" id="IPR006685">
    <property type="entry name" value="MscS_channel_2nd"/>
</dbReference>
<comment type="similarity">
    <text evidence="2">Belongs to the MscS (TC 1.A.23) family.</text>
</comment>
<dbReference type="PROSITE" id="PS01246">
    <property type="entry name" value="UPF0003"/>
    <property type="match status" value="1"/>
</dbReference>
<dbReference type="SUPFAM" id="SSF82861">
    <property type="entry name" value="Mechanosensitive channel protein MscS (YggB), transmembrane region"/>
    <property type="match status" value="1"/>
</dbReference>
<dbReference type="Gene3D" id="2.30.30.60">
    <property type="match status" value="1"/>
</dbReference>
<dbReference type="EMBL" id="JADZGI010000005">
    <property type="protein sequence ID" value="MBH0114962.1"/>
    <property type="molecule type" value="Genomic_DNA"/>
</dbReference>
<dbReference type="AlphaFoldDB" id="A0A931HFN7"/>
<dbReference type="InterPro" id="IPR023408">
    <property type="entry name" value="MscS_beta-dom_sf"/>
</dbReference>
<dbReference type="SUPFAM" id="SSF50182">
    <property type="entry name" value="Sm-like ribonucleoproteins"/>
    <property type="match status" value="1"/>
</dbReference>
<dbReference type="InterPro" id="IPR052702">
    <property type="entry name" value="MscS-like_channel"/>
</dbReference>
<dbReference type="InterPro" id="IPR010920">
    <property type="entry name" value="LSM_dom_sf"/>
</dbReference>
<dbReference type="InterPro" id="IPR011014">
    <property type="entry name" value="MscS_channel_TM-2"/>
</dbReference>
<dbReference type="RefSeq" id="WP_197167005.1">
    <property type="nucleotide sequence ID" value="NZ_JADZGI010000005.1"/>
</dbReference>
<dbReference type="Pfam" id="PF21082">
    <property type="entry name" value="MS_channel_3rd"/>
    <property type="match status" value="1"/>
</dbReference>
<dbReference type="InterPro" id="IPR011066">
    <property type="entry name" value="MscS_channel_C_sf"/>
</dbReference>
<accession>A0A931HFN7</accession>
<evidence type="ECO:0000256" key="2">
    <source>
        <dbReference type="ARBA" id="ARBA00008017"/>
    </source>
</evidence>
<dbReference type="Pfam" id="PF00924">
    <property type="entry name" value="MS_channel_2nd"/>
    <property type="match status" value="1"/>
</dbReference>
<gene>
    <name evidence="10" type="ORF">I5E68_18610</name>
</gene>
<sequence>MDAGAEEALLTFLGYLGMRLVAVIAIATTGLNLSSLAFVVGALSVGLGFELQSVVENFTSGILLLIERPIKVGDWIEVGEHSGIVRRIAVRSTHVETFDRHQIIIPNSQLISGVVKNRSFTSGPSRIVVPVGVAYGSDLDRVGKVLLEIAHEIPGVLSFPEPVYVMDGFGDSSINVKILAFMGDALEAAPVLSACNLEIARRFAREGIEIPFPQRDLHLRTWLEQSAPTDYSSQIATG</sequence>
<dbReference type="InterPro" id="IPR049278">
    <property type="entry name" value="MS_channel_C"/>
</dbReference>
<evidence type="ECO:0000256" key="7">
    <source>
        <dbReference type="SAM" id="Phobius"/>
    </source>
</evidence>
<dbReference type="GO" id="GO:0008381">
    <property type="term" value="F:mechanosensitive monoatomic ion channel activity"/>
    <property type="evidence" value="ECO:0007669"/>
    <property type="project" value="UniProtKB-ARBA"/>
</dbReference>
<evidence type="ECO:0000313" key="10">
    <source>
        <dbReference type="EMBL" id="MBH0114962.1"/>
    </source>
</evidence>
<name>A0A931HFN7_9SPHN</name>
<keyword evidence="4 7" id="KW-0812">Transmembrane</keyword>
<evidence type="ECO:0000256" key="6">
    <source>
        <dbReference type="ARBA" id="ARBA00023136"/>
    </source>
</evidence>
<feature type="domain" description="Mechanosensitive ion channel MscS C-terminal" evidence="9">
    <location>
        <begin position="127"/>
        <end position="210"/>
    </location>
</feature>
<feature type="domain" description="Mechanosensitive ion channel MscS" evidence="8">
    <location>
        <begin position="54"/>
        <end position="118"/>
    </location>
</feature>
<keyword evidence="11" id="KW-1185">Reference proteome</keyword>
<evidence type="ECO:0000256" key="3">
    <source>
        <dbReference type="ARBA" id="ARBA00022475"/>
    </source>
</evidence>
<feature type="transmembrane region" description="Helical" evidence="7">
    <location>
        <begin position="20"/>
        <end position="43"/>
    </location>
</feature>
<dbReference type="GO" id="GO:0005886">
    <property type="term" value="C:plasma membrane"/>
    <property type="evidence" value="ECO:0007669"/>
    <property type="project" value="UniProtKB-SubCell"/>
</dbReference>
<reference evidence="10" key="1">
    <citation type="submission" date="2020-11" db="EMBL/GenBank/DDBJ databases">
        <title>Novosphingobium aureum sp. nov., a marine bacterium isolated from sediment of a salt flat.</title>
        <authorList>
            <person name="Yoo Y."/>
            <person name="Kim J.-J."/>
        </authorList>
    </citation>
    <scope>NUCLEOTIDE SEQUENCE</scope>
    <source>
        <strain evidence="10">YJ-S2-02</strain>
    </source>
</reference>
<evidence type="ECO:0000259" key="8">
    <source>
        <dbReference type="Pfam" id="PF00924"/>
    </source>
</evidence>
<protein>
    <submittedName>
        <fullName evidence="10">Mechanosensitive ion channel</fullName>
    </submittedName>
</protein>